<dbReference type="InterPro" id="IPR009080">
    <property type="entry name" value="tRNAsynth_Ia_anticodon-bd"/>
</dbReference>
<dbReference type="GO" id="GO:0006420">
    <property type="term" value="P:arginyl-tRNA aminoacylation"/>
    <property type="evidence" value="ECO:0007669"/>
    <property type="project" value="InterPro"/>
</dbReference>
<dbReference type="EMBL" id="AFYH01223657">
    <property type="status" value="NOT_ANNOTATED_CDS"/>
    <property type="molecule type" value="Genomic_DNA"/>
</dbReference>
<dbReference type="InParanoid" id="H2ZX15"/>
<proteinExistence type="predicted"/>
<reference evidence="3" key="1">
    <citation type="submission" date="2011-08" db="EMBL/GenBank/DDBJ databases">
        <title>The draft genome of Latimeria chalumnae.</title>
        <authorList>
            <person name="Di Palma F."/>
            <person name="Alfoldi J."/>
            <person name="Johnson J."/>
            <person name="Berlin A."/>
            <person name="Gnerre S."/>
            <person name="Jaffe D."/>
            <person name="MacCallum I."/>
            <person name="Young S."/>
            <person name="Walker B.J."/>
            <person name="Lander E."/>
            <person name="Lindblad-Toh K."/>
        </authorList>
    </citation>
    <scope>NUCLEOTIDE SEQUENCE [LARGE SCALE GENOMIC DNA]</scope>
    <source>
        <strain evidence="3">Wild caught</strain>
    </source>
</reference>
<dbReference type="eggNOG" id="KOG1195">
    <property type="taxonomic scope" value="Eukaryota"/>
</dbReference>
<dbReference type="GO" id="GO:0004814">
    <property type="term" value="F:arginine-tRNA ligase activity"/>
    <property type="evidence" value="ECO:0007669"/>
    <property type="project" value="InterPro"/>
</dbReference>
<evidence type="ECO:0000313" key="3">
    <source>
        <dbReference type="Proteomes" id="UP000008672"/>
    </source>
</evidence>
<sequence length="405" mass="45300">RHRVQLLPTLRSDSDVENFLQRLGVDWPSTAQPSPNQDTVSGFKRLLSGSCYTAACSPGIAHESSHDALSEGVQFKVRLKQILEERGLQGYDPNLDVFLEVEEENLAEVTELKEAVLKVPTDNLVKWSLFSQDSPGGCMVLHIVCSEGEFQQQKIDLLWRILDAGTCTSNQRHLVCGPVKVAGCDSPVNTSQYVRIRRSQMLEASLTKYGDVIQGESWDDLIGVMTSAVVRFEMLAAAHRSPMTVDLTEEASVSTKGTKGGAFVMYNCARLATLFESYHRSVQQGFLYKAASHTSKKKILLIFPQGEWLLLFNYIIAFPEVLGHSGQLLRPARGTRVTANTEVVCKFLVHLSMDFSSYYNRVHILGEPLPHLFGQMFARLHLMRAVQEIFIHALETLHIPPLNQI</sequence>
<dbReference type="PANTHER" id="PTHR16043">
    <property type="entry name" value="DALRD3 PROTEIN"/>
    <property type="match status" value="1"/>
</dbReference>
<evidence type="ECO:0000259" key="1">
    <source>
        <dbReference type="SMART" id="SM00836"/>
    </source>
</evidence>
<evidence type="ECO:0000313" key="2">
    <source>
        <dbReference type="Ensembl" id="ENSLACP00000001936.1"/>
    </source>
</evidence>
<dbReference type="GO" id="GO:0106217">
    <property type="term" value="P:tRNA C3-cytosine methylation"/>
    <property type="evidence" value="ECO:0007669"/>
    <property type="project" value="TreeGrafter"/>
</dbReference>
<dbReference type="FunCoup" id="H2ZX15">
    <property type="interactions" value="800"/>
</dbReference>
<reference evidence="2" key="3">
    <citation type="submission" date="2025-09" db="UniProtKB">
        <authorList>
            <consortium name="Ensembl"/>
        </authorList>
    </citation>
    <scope>IDENTIFICATION</scope>
</reference>
<protein>
    <submittedName>
        <fullName evidence="2">DALR anticodon binding domain containing 3</fullName>
    </submittedName>
</protein>
<dbReference type="STRING" id="7897.ENSLACP00000001936"/>
<dbReference type="EMBL" id="AFYH01223654">
    <property type="status" value="NOT_ANNOTATED_CDS"/>
    <property type="molecule type" value="Genomic_DNA"/>
</dbReference>
<dbReference type="HOGENOM" id="CLU_041286_1_0_1"/>
<dbReference type="Proteomes" id="UP000008672">
    <property type="component" value="Unassembled WGS sequence"/>
</dbReference>
<dbReference type="SMART" id="SM00836">
    <property type="entry name" value="DALR_1"/>
    <property type="match status" value="1"/>
</dbReference>
<dbReference type="InterPro" id="IPR008909">
    <property type="entry name" value="DALR_anticod-bd"/>
</dbReference>
<accession>H2ZX15</accession>
<dbReference type="Gene3D" id="1.10.730.10">
    <property type="entry name" value="Isoleucyl-tRNA Synthetase, Domain 1"/>
    <property type="match status" value="1"/>
</dbReference>
<dbReference type="EMBL" id="AFYH01223658">
    <property type="status" value="NOT_ANNOTATED_CDS"/>
    <property type="molecule type" value="Genomic_DNA"/>
</dbReference>
<name>H2ZX15_LATCH</name>
<dbReference type="GeneTree" id="ENSGT00390000014621"/>
<dbReference type="InterPro" id="IPR037380">
    <property type="entry name" value="DALRD3"/>
</dbReference>
<dbReference type="EMBL" id="AFYH01223656">
    <property type="status" value="NOT_ANNOTATED_CDS"/>
    <property type="molecule type" value="Genomic_DNA"/>
</dbReference>
<organism evidence="2 3">
    <name type="scientific">Latimeria chalumnae</name>
    <name type="common">Coelacanth</name>
    <dbReference type="NCBI Taxonomy" id="7897"/>
    <lineage>
        <taxon>Eukaryota</taxon>
        <taxon>Metazoa</taxon>
        <taxon>Chordata</taxon>
        <taxon>Craniata</taxon>
        <taxon>Vertebrata</taxon>
        <taxon>Euteleostomi</taxon>
        <taxon>Coelacanthiformes</taxon>
        <taxon>Coelacanthidae</taxon>
        <taxon>Latimeria</taxon>
    </lineage>
</organism>
<dbReference type="SUPFAM" id="SSF47323">
    <property type="entry name" value="Anticodon-binding domain of a subclass of class I aminoacyl-tRNA synthetases"/>
    <property type="match status" value="1"/>
</dbReference>
<dbReference type="Pfam" id="PF05746">
    <property type="entry name" value="DALR_1"/>
    <property type="match status" value="1"/>
</dbReference>
<dbReference type="PANTHER" id="PTHR16043:SF1">
    <property type="entry name" value="DALR ANTICODON-BINDING DOMAIN-CONTAINING PROTEIN 3"/>
    <property type="match status" value="1"/>
</dbReference>
<dbReference type="GO" id="GO:0005524">
    <property type="term" value="F:ATP binding"/>
    <property type="evidence" value="ECO:0007669"/>
    <property type="project" value="InterPro"/>
</dbReference>
<dbReference type="GO" id="GO:0000049">
    <property type="term" value="F:tRNA binding"/>
    <property type="evidence" value="ECO:0007669"/>
    <property type="project" value="TreeGrafter"/>
</dbReference>
<feature type="domain" description="DALR anticodon binding" evidence="1">
    <location>
        <begin position="264"/>
        <end position="405"/>
    </location>
</feature>
<keyword evidence="3" id="KW-1185">Reference proteome</keyword>
<dbReference type="OMA" id="IFVMYNC"/>
<dbReference type="EMBL" id="AFYH01223655">
    <property type="status" value="NOT_ANNOTATED_CDS"/>
    <property type="molecule type" value="Genomic_DNA"/>
</dbReference>
<dbReference type="AlphaFoldDB" id="H2ZX15"/>
<gene>
    <name evidence="2" type="primary">DALRD3</name>
</gene>
<dbReference type="Bgee" id="ENSLACG00000001729">
    <property type="expression patterns" value="Expressed in chordate pharynx"/>
</dbReference>
<reference evidence="2" key="2">
    <citation type="submission" date="2025-08" db="UniProtKB">
        <authorList>
            <consortium name="Ensembl"/>
        </authorList>
    </citation>
    <scope>IDENTIFICATION</scope>
</reference>
<dbReference type="Ensembl" id="ENSLACT00000001950.1">
    <property type="protein sequence ID" value="ENSLACP00000001936.1"/>
    <property type="gene ID" value="ENSLACG00000001729.1"/>
</dbReference>